<dbReference type="GO" id="GO:0003677">
    <property type="term" value="F:DNA binding"/>
    <property type="evidence" value="ECO:0007669"/>
    <property type="project" value="UniProtKB-KW"/>
</dbReference>
<dbReference type="CDD" id="cd00038">
    <property type="entry name" value="CAP_ED"/>
    <property type="match status" value="1"/>
</dbReference>
<evidence type="ECO:0000256" key="3">
    <source>
        <dbReference type="ARBA" id="ARBA00023163"/>
    </source>
</evidence>
<dbReference type="Proteomes" id="UP000199158">
    <property type="component" value="Unassembled WGS sequence"/>
</dbReference>
<dbReference type="GO" id="GO:0006355">
    <property type="term" value="P:regulation of DNA-templated transcription"/>
    <property type="evidence" value="ECO:0007669"/>
    <property type="project" value="InterPro"/>
</dbReference>
<dbReference type="InterPro" id="IPR036388">
    <property type="entry name" value="WH-like_DNA-bd_sf"/>
</dbReference>
<evidence type="ECO:0000313" key="5">
    <source>
        <dbReference type="EMBL" id="SEM51125.1"/>
    </source>
</evidence>
<dbReference type="Pfam" id="PF00027">
    <property type="entry name" value="cNMP_binding"/>
    <property type="match status" value="1"/>
</dbReference>
<dbReference type="AlphaFoldDB" id="A0A1H7YYR2"/>
<dbReference type="InterPro" id="IPR036390">
    <property type="entry name" value="WH_DNA-bd_sf"/>
</dbReference>
<dbReference type="InterPro" id="IPR014710">
    <property type="entry name" value="RmlC-like_jellyroll"/>
</dbReference>
<sequence>MLQKQDIELLKKALTFWNKLNAAEQNQILNNTHSVRYERGYNVHGGDNDCIGVLIVKSGELRTYILSEDGREVTLYRLTKGNLCILSASCILKNITFDVHIDAESASEILLINSAVFSGIISQNIYAENFSNKVAVDRFSDVMWAMEQILFMRFDKRLAIFLLDEIAKQGNDSIYLTHEQIAKYMGSAREVVSRMLKYFSDEGIVELFRGGVKILDKTKLRSYT</sequence>
<dbReference type="InterPro" id="IPR012318">
    <property type="entry name" value="HTH_CRP"/>
</dbReference>
<evidence type="ECO:0000259" key="4">
    <source>
        <dbReference type="PROSITE" id="PS51063"/>
    </source>
</evidence>
<keyword evidence="2" id="KW-0238">DNA-binding</keyword>
<dbReference type="SUPFAM" id="SSF51206">
    <property type="entry name" value="cAMP-binding domain-like"/>
    <property type="match status" value="1"/>
</dbReference>
<dbReference type="Gene3D" id="2.60.120.10">
    <property type="entry name" value="Jelly Rolls"/>
    <property type="match status" value="1"/>
</dbReference>
<keyword evidence="1" id="KW-0805">Transcription regulation</keyword>
<dbReference type="SUPFAM" id="SSF46785">
    <property type="entry name" value="Winged helix' DNA-binding domain"/>
    <property type="match status" value="1"/>
</dbReference>
<keyword evidence="6" id="KW-1185">Reference proteome</keyword>
<keyword evidence="3" id="KW-0804">Transcription</keyword>
<organism evidence="5 6">
    <name type="scientific">Hydrogenoanaerobacterium saccharovorans</name>
    <dbReference type="NCBI Taxonomy" id="474960"/>
    <lineage>
        <taxon>Bacteria</taxon>
        <taxon>Bacillati</taxon>
        <taxon>Bacillota</taxon>
        <taxon>Clostridia</taxon>
        <taxon>Eubacteriales</taxon>
        <taxon>Oscillospiraceae</taxon>
        <taxon>Hydrogenoanaerobacterium</taxon>
    </lineage>
</organism>
<reference evidence="5 6" key="1">
    <citation type="submission" date="2016-10" db="EMBL/GenBank/DDBJ databases">
        <authorList>
            <person name="de Groot N.N."/>
        </authorList>
    </citation>
    <scope>NUCLEOTIDE SEQUENCE [LARGE SCALE GENOMIC DNA]</scope>
    <source>
        <strain evidence="5 6">CGMCC 1.5070</strain>
    </source>
</reference>
<dbReference type="SMART" id="SM00419">
    <property type="entry name" value="HTH_CRP"/>
    <property type="match status" value="1"/>
</dbReference>
<evidence type="ECO:0000256" key="1">
    <source>
        <dbReference type="ARBA" id="ARBA00023015"/>
    </source>
</evidence>
<proteinExistence type="predicted"/>
<dbReference type="InterPro" id="IPR018490">
    <property type="entry name" value="cNMP-bd_dom_sf"/>
</dbReference>
<evidence type="ECO:0000256" key="2">
    <source>
        <dbReference type="ARBA" id="ARBA00023125"/>
    </source>
</evidence>
<gene>
    <name evidence="5" type="ORF">SAMN05216180_0331</name>
</gene>
<feature type="domain" description="HTH crp-type" evidence="4">
    <location>
        <begin position="152"/>
        <end position="218"/>
    </location>
</feature>
<dbReference type="Pfam" id="PF13545">
    <property type="entry name" value="HTH_Crp_2"/>
    <property type="match status" value="1"/>
</dbReference>
<evidence type="ECO:0000313" key="6">
    <source>
        <dbReference type="Proteomes" id="UP000199158"/>
    </source>
</evidence>
<dbReference type="Gene3D" id="1.10.10.10">
    <property type="entry name" value="Winged helix-like DNA-binding domain superfamily/Winged helix DNA-binding domain"/>
    <property type="match status" value="1"/>
</dbReference>
<dbReference type="EMBL" id="FOCG01000001">
    <property type="protein sequence ID" value="SEM51125.1"/>
    <property type="molecule type" value="Genomic_DNA"/>
</dbReference>
<dbReference type="PRINTS" id="PR00034">
    <property type="entry name" value="HTHCRP"/>
</dbReference>
<dbReference type="PROSITE" id="PS51063">
    <property type="entry name" value="HTH_CRP_2"/>
    <property type="match status" value="1"/>
</dbReference>
<name>A0A1H7YYR2_9FIRM</name>
<dbReference type="OrthoDB" id="9776746at2"/>
<accession>A0A1H7YYR2</accession>
<protein>
    <submittedName>
        <fullName evidence="5">CRP/FNR family transcriptional regulator, anaerobic regulatory protein</fullName>
    </submittedName>
</protein>
<dbReference type="STRING" id="474960.SAMN05216180_0331"/>
<dbReference type="InterPro" id="IPR000595">
    <property type="entry name" value="cNMP-bd_dom"/>
</dbReference>